<dbReference type="EMBL" id="BKCJ010002613">
    <property type="protein sequence ID" value="GEU49774.1"/>
    <property type="molecule type" value="Genomic_DNA"/>
</dbReference>
<protein>
    <submittedName>
        <fullName evidence="2">Zinc finger, CCHC-type</fullName>
    </submittedName>
</protein>
<evidence type="ECO:0000256" key="1">
    <source>
        <dbReference type="SAM" id="MobiDB-lite"/>
    </source>
</evidence>
<gene>
    <name evidence="2" type="ORF">Tci_021752</name>
</gene>
<evidence type="ECO:0000313" key="2">
    <source>
        <dbReference type="EMBL" id="GEU49774.1"/>
    </source>
</evidence>
<reference evidence="2" key="1">
    <citation type="journal article" date="2019" name="Sci. Rep.">
        <title>Draft genome of Tanacetum cinerariifolium, the natural source of mosquito coil.</title>
        <authorList>
            <person name="Yamashiro T."/>
            <person name="Shiraishi A."/>
            <person name="Satake H."/>
            <person name="Nakayama K."/>
        </authorList>
    </citation>
    <scope>NUCLEOTIDE SEQUENCE</scope>
</reference>
<name>A0A6L2KPE3_TANCI</name>
<sequence>MEWDHNPRIVLFTEDKLPFLEQPIPVLPVPLQGQANPLDVITLHQAWMKSYIGNLERLGHAMTQNLSVSLILVSLRKEYNSFVQNYNMHSIGKTVNELHAMLKLHEQTLPPKEVSPALDAIRVGRIQKNQNKKSHKATKGNQRKSKAKMGYAPVQVPSFSPKPKNPPTPKKDNLAKYAICYQCGEVGHWRRNYPIYLSELIKKKKLSHKASTSGIFTMELYSYPSTSWVYDTGCEKLQHDGLLDSADIKSFGKCVACMSGKMERKPYHIKWKGPKIYLD</sequence>
<feature type="compositionally biased region" description="Basic residues" evidence="1">
    <location>
        <begin position="130"/>
        <end position="147"/>
    </location>
</feature>
<proteinExistence type="predicted"/>
<organism evidence="2">
    <name type="scientific">Tanacetum cinerariifolium</name>
    <name type="common">Dalmatian daisy</name>
    <name type="synonym">Chrysanthemum cinerariifolium</name>
    <dbReference type="NCBI Taxonomy" id="118510"/>
    <lineage>
        <taxon>Eukaryota</taxon>
        <taxon>Viridiplantae</taxon>
        <taxon>Streptophyta</taxon>
        <taxon>Embryophyta</taxon>
        <taxon>Tracheophyta</taxon>
        <taxon>Spermatophyta</taxon>
        <taxon>Magnoliopsida</taxon>
        <taxon>eudicotyledons</taxon>
        <taxon>Gunneridae</taxon>
        <taxon>Pentapetalae</taxon>
        <taxon>asterids</taxon>
        <taxon>campanulids</taxon>
        <taxon>Asterales</taxon>
        <taxon>Asteraceae</taxon>
        <taxon>Asteroideae</taxon>
        <taxon>Anthemideae</taxon>
        <taxon>Anthemidinae</taxon>
        <taxon>Tanacetum</taxon>
    </lineage>
</organism>
<accession>A0A6L2KPE3</accession>
<dbReference type="AlphaFoldDB" id="A0A6L2KPE3"/>
<feature type="region of interest" description="Disordered" evidence="1">
    <location>
        <begin position="126"/>
        <end position="170"/>
    </location>
</feature>
<comment type="caution">
    <text evidence="2">The sequence shown here is derived from an EMBL/GenBank/DDBJ whole genome shotgun (WGS) entry which is preliminary data.</text>
</comment>